<evidence type="ECO:0000313" key="3">
    <source>
        <dbReference type="RefSeq" id="XP_013776045.1"/>
    </source>
</evidence>
<evidence type="ECO:0000259" key="1">
    <source>
        <dbReference type="PROSITE" id="PS50222"/>
    </source>
</evidence>
<protein>
    <submittedName>
        <fullName evidence="3 4">Uncharacterized protein LOC106460847</fullName>
    </submittedName>
</protein>
<reference evidence="3 4" key="1">
    <citation type="submission" date="2025-05" db="UniProtKB">
        <authorList>
            <consortium name="RefSeq"/>
        </authorList>
    </citation>
    <scope>IDENTIFICATION</scope>
    <source>
        <tissue evidence="3 4">Muscle</tissue>
    </source>
</reference>
<evidence type="ECO:0000313" key="2">
    <source>
        <dbReference type="Proteomes" id="UP000694941"/>
    </source>
</evidence>
<sequence length="151" mass="16574">MALDPDLVTSLQEVFDVCDEENRGYLSLKRLKELGHKYFGGNEEDMVQLIQCLDPRGQGFVSFPDFCKGVTSVLRHQNGYNELADVGDNSWYDKNTYSPKPNSVQATLLPATNDCVMSQDELTPASNSALVTDTNSTVAPSSDITGRSLGF</sequence>
<dbReference type="Pfam" id="PF13499">
    <property type="entry name" value="EF-hand_7"/>
    <property type="match status" value="1"/>
</dbReference>
<accession>A0ABM1B6Y7</accession>
<dbReference type="PANTHER" id="PTHR15726:SF7">
    <property type="entry name" value="NUCLEAR FALLOUT, ISOFORM J"/>
    <property type="match status" value="1"/>
</dbReference>
<evidence type="ECO:0000313" key="4">
    <source>
        <dbReference type="RefSeq" id="XP_013776046.1"/>
    </source>
</evidence>
<organism evidence="2 4">
    <name type="scientific">Limulus polyphemus</name>
    <name type="common">Atlantic horseshoe crab</name>
    <dbReference type="NCBI Taxonomy" id="6850"/>
    <lineage>
        <taxon>Eukaryota</taxon>
        <taxon>Metazoa</taxon>
        <taxon>Ecdysozoa</taxon>
        <taxon>Arthropoda</taxon>
        <taxon>Chelicerata</taxon>
        <taxon>Merostomata</taxon>
        <taxon>Xiphosura</taxon>
        <taxon>Limulidae</taxon>
        <taxon>Limulus</taxon>
    </lineage>
</organism>
<gene>
    <name evidence="3 4" type="primary">LOC106460847</name>
</gene>
<dbReference type="PANTHER" id="PTHR15726">
    <property type="entry name" value="RAB11-FAMILY INTERACTING PROTEIN"/>
    <property type="match status" value="1"/>
</dbReference>
<dbReference type="InterPro" id="IPR051977">
    <property type="entry name" value="Rab11-interacting_regulator"/>
</dbReference>
<dbReference type="PROSITE" id="PS50222">
    <property type="entry name" value="EF_HAND_2"/>
    <property type="match status" value="1"/>
</dbReference>
<feature type="domain" description="EF-hand" evidence="1">
    <location>
        <begin position="41"/>
        <end position="76"/>
    </location>
</feature>
<dbReference type="Gene3D" id="1.10.238.10">
    <property type="entry name" value="EF-hand"/>
    <property type="match status" value="1"/>
</dbReference>
<dbReference type="GeneID" id="106460847"/>
<proteinExistence type="predicted"/>
<dbReference type="Proteomes" id="UP000694941">
    <property type="component" value="Unplaced"/>
</dbReference>
<dbReference type="RefSeq" id="XP_013776045.1">
    <property type="nucleotide sequence ID" value="XM_013920591.2"/>
</dbReference>
<name>A0ABM1B6Y7_LIMPO</name>
<dbReference type="RefSeq" id="XP_013776046.1">
    <property type="nucleotide sequence ID" value="XM_013920592.2"/>
</dbReference>
<dbReference type="InterPro" id="IPR011992">
    <property type="entry name" value="EF-hand-dom_pair"/>
</dbReference>
<dbReference type="SUPFAM" id="SSF47473">
    <property type="entry name" value="EF-hand"/>
    <property type="match status" value="1"/>
</dbReference>
<keyword evidence="2" id="KW-1185">Reference proteome</keyword>
<dbReference type="InterPro" id="IPR002048">
    <property type="entry name" value="EF_hand_dom"/>
</dbReference>